<evidence type="ECO:0000313" key="2">
    <source>
        <dbReference type="Proteomes" id="UP000001401"/>
    </source>
</evidence>
<dbReference type="Proteomes" id="UP000001401">
    <property type="component" value="Chromosome"/>
</dbReference>
<evidence type="ECO:0008006" key="3">
    <source>
        <dbReference type="Google" id="ProtNLM"/>
    </source>
</evidence>
<protein>
    <recommendedName>
        <fullName evidence="3">Reverse transcriptase domain-containing protein</fullName>
    </recommendedName>
</protein>
<sequence length="266" mass="31123">MLIKVNRGNCENRNGNRFSVILDKIMQMSNFGETNGIIVGPEFSRIVAEIVLCRIDKIAYERIEHENIFYKRDYEIVRSIDDIFIFTNSYHTADVIKNIYIEVCNEYKLKINESKAFVESNPFLKKHICVVKLGRILKEYFDLFEEPSSLNKPSVRRETNTFISEVRAIIIEFEKDKHSIVSFILSALENVCKGLISKSFGKIQSNEYKSYLLYKFVDLIHYVLTFSLTTQNVIKFSKLIVYITNESQIINDNSIQELIFYKTLEV</sequence>
<accession>E6TYV9</accession>
<dbReference type="eggNOG" id="COG3344">
    <property type="taxonomic scope" value="Bacteria"/>
</dbReference>
<dbReference type="InterPro" id="IPR043502">
    <property type="entry name" value="DNA/RNA_pol_sf"/>
</dbReference>
<dbReference type="AlphaFoldDB" id="E6TYV9"/>
<keyword evidence="2" id="KW-1185">Reference proteome</keyword>
<name>E6TYV9_EVAC2</name>
<proteinExistence type="predicted"/>
<dbReference type="HOGENOM" id="CLU_1044481_0_0_9"/>
<dbReference type="CDD" id="cd01646">
    <property type="entry name" value="RT_Bac_retron_I"/>
    <property type="match status" value="1"/>
</dbReference>
<dbReference type="KEGG" id="bco:Bcell_3046"/>
<dbReference type="SUPFAM" id="SSF56672">
    <property type="entry name" value="DNA/RNA polymerases"/>
    <property type="match status" value="1"/>
</dbReference>
<evidence type="ECO:0000313" key="1">
    <source>
        <dbReference type="EMBL" id="ADU31294.1"/>
    </source>
</evidence>
<dbReference type="EMBL" id="CP002394">
    <property type="protein sequence ID" value="ADU31294.1"/>
    <property type="molecule type" value="Genomic_DNA"/>
</dbReference>
<reference evidence="1" key="1">
    <citation type="submission" date="2010-12" db="EMBL/GenBank/DDBJ databases">
        <title>Complete sequence of Bacillus cellulosilyticus DSM 2522.</title>
        <authorList>
            <consortium name="US DOE Joint Genome Institute"/>
            <person name="Lucas S."/>
            <person name="Copeland A."/>
            <person name="Lapidus A."/>
            <person name="Cheng J.-F."/>
            <person name="Bruce D."/>
            <person name="Goodwin L."/>
            <person name="Pitluck S."/>
            <person name="Chertkov O."/>
            <person name="Detter J.C."/>
            <person name="Han C."/>
            <person name="Tapia R."/>
            <person name="Land M."/>
            <person name="Hauser L."/>
            <person name="Jeffries C."/>
            <person name="Kyrpides N."/>
            <person name="Ivanova N."/>
            <person name="Mikhailova N."/>
            <person name="Brumm P."/>
            <person name="Mead D."/>
            <person name="Woyke T."/>
        </authorList>
    </citation>
    <scope>NUCLEOTIDE SEQUENCE [LARGE SCALE GENOMIC DNA]</scope>
    <source>
        <strain evidence="1">DSM 2522</strain>
    </source>
</reference>
<gene>
    <name evidence="1" type="ordered locus">Bcell_3046</name>
</gene>
<organism evidence="1 2">
    <name type="scientific">Evansella cellulosilytica (strain ATCC 21833 / DSM 2522 / FERM P-1141 / JCM 9156 / N-4)</name>
    <name type="common">Bacillus cellulosilyticus</name>
    <dbReference type="NCBI Taxonomy" id="649639"/>
    <lineage>
        <taxon>Bacteria</taxon>
        <taxon>Bacillati</taxon>
        <taxon>Bacillota</taxon>
        <taxon>Bacilli</taxon>
        <taxon>Bacillales</taxon>
        <taxon>Bacillaceae</taxon>
        <taxon>Evansella</taxon>
    </lineage>
</organism>